<dbReference type="Pfam" id="PF07970">
    <property type="entry name" value="COPIIcoated_ERV"/>
    <property type="match status" value="1"/>
</dbReference>
<gene>
    <name evidence="9" type="ORF">A7C99_0786</name>
</gene>
<dbReference type="PANTHER" id="PTHR10984:SF25">
    <property type="entry name" value="ENDOPLASMIC RETICULUM-GOLGI INTERMEDIATE COMPARTMENT PROTEIN 3"/>
    <property type="match status" value="1"/>
</dbReference>
<keyword evidence="5 6" id="KW-0472">Membrane</keyword>
<dbReference type="GO" id="GO:0000139">
    <property type="term" value="C:Golgi membrane"/>
    <property type="evidence" value="ECO:0007669"/>
    <property type="project" value="UniProtKB-SubCell"/>
</dbReference>
<dbReference type="GO" id="GO:0006888">
    <property type="term" value="P:endoplasmic reticulum to Golgi vesicle-mediated transport"/>
    <property type="evidence" value="ECO:0007669"/>
    <property type="project" value="UniProtKB-UniRule"/>
</dbReference>
<reference evidence="9 10" key="1">
    <citation type="submission" date="2016-05" db="EMBL/GenBank/DDBJ databases">
        <title>Genome sequencing of Trichophyton rubrum CMCC(F)T1i isolated from hair.</title>
        <authorList>
            <person name="Zhan P."/>
            <person name="Tao Y."/>
            <person name="Liu W."/>
        </authorList>
    </citation>
    <scope>NUCLEOTIDE SEQUENCE [LARGE SCALE GENOMIC DNA]</scope>
    <source>
        <strain evidence="10">CMCC(F)T1i</strain>
    </source>
</reference>
<dbReference type="PANTHER" id="PTHR10984">
    <property type="entry name" value="ENDOPLASMIC RETICULUM-GOLGI INTERMEDIATE COMPARTMENT PROTEIN"/>
    <property type="match status" value="1"/>
</dbReference>
<dbReference type="GO" id="GO:0033116">
    <property type="term" value="C:endoplasmic reticulum-Golgi intermediate compartment membrane"/>
    <property type="evidence" value="ECO:0007669"/>
    <property type="project" value="UniProtKB-SubCell"/>
</dbReference>
<dbReference type="AlphaFoldDB" id="A0A178F6S4"/>
<evidence type="ECO:0000256" key="3">
    <source>
        <dbReference type="ARBA" id="ARBA00022692"/>
    </source>
</evidence>
<dbReference type="GO" id="GO:0006890">
    <property type="term" value="P:retrograde vesicle-mediated transport, Golgi to endoplasmic reticulum"/>
    <property type="evidence" value="ECO:0007669"/>
    <property type="project" value="TreeGrafter"/>
</dbReference>
<evidence type="ECO:0000259" key="7">
    <source>
        <dbReference type="Pfam" id="PF07970"/>
    </source>
</evidence>
<feature type="domain" description="Endoplasmic reticulum vesicle transporter C-terminal" evidence="7">
    <location>
        <begin position="145"/>
        <end position="421"/>
    </location>
</feature>
<evidence type="ECO:0000256" key="4">
    <source>
        <dbReference type="ARBA" id="ARBA00022989"/>
    </source>
</evidence>
<evidence type="ECO:0000256" key="1">
    <source>
        <dbReference type="ARBA" id="ARBA00004141"/>
    </source>
</evidence>
<evidence type="ECO:0000256" key="6">
    <source>
        <dbReference type="RuleBase" id="RU369013"/>
    </source>
</evidence>
<evidence type="ECO:0000313" key="9">
    <source>
        <dbReference type="EMBL" id="OAL67656.1"/>
    </source>
</evidence>
<evidence type="ECO:0000259" key="8">
    <source>
        <dbReference type="Pfam" id="PF13850"/>
    </source>
</evidence>
<evidence type="ECO:0000313" key="10">
    <source>
        <dbReference type="Proteomes" id="UP000243015"/>
    </source>
</evidence>
<accession>A0A178F6S4</accession>
<name>A0A178F6S4_TRIRU</name>
<comment type="similarity">
    <text evidence="2 6">Belongs to the ERGIC family.</text>
</comment>
<dbReference type="GO" id="GO:0030134">
    <property type="term" value="C:COPII-coated ER to Golgi transport vesicle"/>
    <property type="evidence" value="ECO:0007669"/>
    <property type="project" value="TreeGrafter"/>
</dbReference>
<dbReference type="Pfam" id="PF13850">
    <property type="entry name" value="ERGIC_N"/>
    <property type="match status" value="1"/>
</dbReference>
<keyword evidence="6" id="KW-0256">Endoplasmic reticulum</keyword>
<dbReference type="VEuPathDB" id="FungiDB:TERG_06088"/>
<sequence>MAGKSRFTRLDAFAKTVEDARIRTRSGGVVTIAALLIVIYLVWGEWKDYRRVVVQPELIVDKGRVKGERMEIHLNMTFPNLPCELLTLDVMDVSGELQTDVDHGVNKVRLSSAAEGGRVIDVTALSLHKKEDSPAHLDPNYCGDCYGVPAPSTAKKPGCCNTCDEVRDAYAEKNWAFGRGENVAQCIDEGYSQRIDEQRHEGCRIEGILRVNKVAGNFHIAPGRSLTAGNFHAHDLDNYYHTPVPHTMTHIIHKLRFGPQLPEELYSRWKWTHQDTINPLDKSEHKTNEVRYNFLYFVKVVSTSYLPLGWDPTLSSEAHSQAHRDIPLGNHGVFFGSQGSIETHQYSVTSHQRSLDAEDASADGHKERQHARGGIPSVMFNYEISPMKVINRETRPKSLSAFFTGVCAVIGGTLTVAAAVDRLLYEGSLRVKKLHKS</sequence>
<keyword evidence="4 6" id="KW-1133">Transmembrane helix</keyword>
<organism evidence="9 10">
    <name type="scientific">Trichophyton rubrum</name>
    <name type="common">Athlete's foot fungus</name>
    <name type="synonym">Epidermophyton rubrum</name>
    <dbReference type="NCBI Taxonomy" id="5551"/>
    <lineage>
        <taxon>Eukaryota</taxon>
        <taxon>Fungi</taxon>
        <taxon>Dikarya</taxon>
        <taxon>Ascomycota</taxon>
        <taxon>Pezizomycotina</taxon>
        <taxon>Eurotiomycetes</taxon>
        <taxon>Eurotiomycetidae</taxon>
        <taxon>Onygenales</taxon>
        <taxon>Arthrodermataceae</taxon>
        <taxon>Trichophyton</taxon>
    </lineage>
</organism>
<keyword evidence="6" id="KW-0333">Golgi apparatus</keyword>
<dbReference type="InterPro" id="IPR039542">
    <property type="entry name" value="Erv_N"/>
</dbReference>
<keyword evidence="6" id="KW-0931">ER-Golgi transport</keyword>
<comment type="caution">
    <text evidence="9">The sequence shown here is derived from an EMBL/GenBank/DDBJ whole genome shotgun (WGS) entry which is preliminary data.</text>
</comment>
<feature type="transmembrane region" description="Helical" evidence="6">
    <location>
        <begin position="26"/>
        <end position="43"/>
    </location>
</feature>
<proteinExistence type="inferred from homology"/>
<dbReference type="Proteomes" id="UP000243015">
    <property type="component" value="Unassembled WGS sequence"/>
</dbReference>
<dbReference type="InterPro" id="IPR012936">
    <property type="entry name" value="Erv_C"/>
</dbReference>
<dbReference type="InterPro" id="IPR045888">
    <property type="entry name" value="Erv"/>
</dbReference>
<keyword evidence="6" id="KW-0813">Transport</keyword>
<dbReference type="GO" id="GO:0005789">
    <property type="term" value="C:endoplasmic reticulum membrane"/>
    <property type="evidence" value="ECO:0007669"/>
    <property type="project" value="UniProtKB-SubCell"/>
</dbReference>
<keyword evidence="3 6" id="KW-0812">Transmembrane</keyword>
<evidence type="ECO:0000256" key="5">
    <source>
        <dbReference type="ARBA" id="ARBA00023136"/>
    </source>
</evidence>
<comment type="function">
    <text evidence="6">Plays a role in transport between endoplasmic reticulum and Golgi.</text>
</comment>
<comment type="subcellular location">
    <subcellularLocation>
        <location evidence="6">Endoplasmic reticulum membrane</location>
        <topology evidence="6">Multi-pass membrane protein</topology>
    </subcellularLocation>
    <subcellularLocation>
        <location evidence="6">Endoplasmic reticulum-Golgi intermediate compartment membrane</location>
        <topology evidence="6">Multi-pass membrane protein</topology>
    </subcellularLocation>
    <subcellularLocation>
        <location evidence="6">Golgi apparatus membrane</location>
        <topology evidence="6">Multi-pass membrane protein</topology>
    </subcellularLocation>
    <subcellularLocation>
        <location evidence="1">Membrane</location>
        <topology evidence="1">Multi-pass membrane protein</topology>
    </subcellularLocation>
</comment>
<dbReference type="EMBL" id="LHPM01000009">
    <property type="protein sequence ID" value="OAL67656.1"/>
    <property type="molecule type" value="Genomic_DNA"/>
</dbReference>
<feature type="domain" description="Endoplasmic reticulum vesicle transporter N-terminal" evidence="8">
    <location>
        <begin position="8"/>
        <end position="98"/>
    </location>
</feature>
<evidence type="ECO:0000256" key="2">
    <source>
        <dbReference type="ARBA" id="ARBA00005648"/>
    </source>
</evidence>
<protein>
    <recommendedName>
        <fullName evidence="6">Endoplasmic reticulum-Golgi intermediate compartment protein</fullName>
    </recommendedName>
</protein>
<feature type="transmembrane region" description="Helical" evidence="6">
    <location>
        <begin position="399"/>
        <end position="420"/>
    </location>
</feature>